<dbReference type="InterPro" id="IPR018060">
    <property type="entry name" value="HTH_AraC"/>
</dbReference>
<sequence length="184" mass="21782">MKFYIKHMFSFRCRIVVEEILKEMQLKYSAVDFGFVELTDNISLQQRQEFKAKLQGSGLDLLDDKRNILIERIKNVIINLIHHPDMLPRVNCCEYISHQLGYDYTYLANVFSEVKGITIKQFIINLKIERVKELLLYEDYTLKEISYQLNYSSVAHLSNQFKKTTGLTPSYYRQTFNLNLCESN</sequence>
<dbReference type="Gene3D" id="1.10.10.60">
    <property type="entry name" value="Homeodomain-like"/>
    <property type="match status" value="1"/>
</dbReference>
<dbReference type="GO" id="GO:0043565">
    <property type="term" value="F:sequence-specific DNA binding"/>
    <property type="evidence" value="ECO:0007669"/>
    <property type="project" value="InterPro"/>
</dbReference>
<name>A0AAJ6B910_9SPHI</name>
<evidence type="ECO:0000259" key="4">
    <source>
        <dbReference type="PROSITE" id="PS01124"/>
    </source>
</evidence>
<accession>A0AAJ6B910</accession>
<evidence type="ECO:0000313" key="5">
    <source>
        <dbReference type="EMBL" id="WEK21439.1"/>
    </source>
</evidence>
<dbReference type="SUPFAM" id="SSF46689">
    <property type="entry name" value="Homeodomain-like"/>
    <property type="match status" value="1"/>
</dbReference>
<reference evidence="5" key="1">
    <citation type="submission" date="2023-03" db="EMBL/GenBank/DDBJ databases">
        <title>Andean soil-derived lignocellulolytic bacterial consortium as a source of novel taxa and putative plastic-active enzymes.</title>
        <authorList>
            <person name="Diaz-Garcia L."/>
            <person name="Chuvochina M."/>
            <person name="Feuerriegel G."/>
            <person name="Bunk B."/>
            <person name="Sproer C."/>
            <person name="Streit W.R."/>
            <person name="Rodriguez L.M."/>
            <person name="Overmann J."/>
            <person name="Jimenez D.J."/>
        </authorList>
    </citation>
    <scope>NUCLEOTIDE SEQUENCE</scope>
    <source>
        <strain evidence="5">MAG 3858</strain>
    </source>
</reference>
<gene>
    <name evidence="5" type="ORF">P0Y49_09845</name>
</gene>
<keyword evidence="1" id="KW-0805">Transcription regulation</keyword>
<dbReference type="PANTHER" id="PTHR43280:SF2">
    <property type="entry name" value="HTH-TYPE TRANSCRIPTIONAL REGULATOR EXSA"/>
    <property type="match status" value="1"/>
</dbReference>
<dbReference type="PANTHER" id="PTHR43280">
    <property type="entry name" value="ARAC-FAMILY TRANSCRIPTIONAL REGULATOR"/>
    <property type="match status" value="1"/>
</dbReference>
<dbReference type="Proteomes" id="UP001214530">
    <property type="component" value="Chromosome"/>
</dbReference>
<dbReference type="EMBL" id="CP119313">
    <property type="protein sequence ID" value="WEK21439.1"/>
    <property type="molecule type" value="Genomic_DNA"/>
</dbReference>
<dbReference type="SMART" id="SM00342">
    <property type="entry name" value="HTH_ARAC"/>
    <property type="match status" value="1"/>
</dbReference>
<keyword evidence="3" id="KW-0804">Transcription</keyword>
<evidence type="ECO:0000256" key="2">
    <source>
        <dbReference type="ARBA" id="ARBA00023125"/>
    </source>
</evidence>
<feature type="domain" description="HTH araC/xylS-type" evidence="4">
    <location>
        <begin position="71"/>
        <end position="175"/>
    </location>
</feature>
<dbReference type="InterPro" id="IPR009057">
    <property type="entry name" value="Homeodomain-like_sf"/>
</dbReference>
<evidence type="ECO:0000256" key="3">
    <source>
        <dbReference type="ARBA" id="ARBA00023163"/>
    </source>
</evidence>
<dbReference type="PROSITE" id="PS00041">
    <property type="entry name" value="HTH_ARAC_FAMILY_1"/>
    <property type="match status" value="1"/>
</dbReference>
<keyword evidence="2" id="KW-0238">DNA-binding</keyword>
<evidence type="ECO:0000256" key="1">
    <source>
        <dbReference type="ARBA" id="ARBA00023015"/>
    </source>
</evidence>
<dbReference type="AlphaFoldDB" id="A0AAJ6B910"/>
<dbReference type="GO" id="GO:0003700">
    <property type="term" value="F:DNA-binding transcription factor activity"/>
    <property type="evidence" value="ECO:0007669"/>
    <property type="project" value="InterPro"/>
</dbReference>
<proteinExistence type="predicted"/>
<protein>
    <submittedName>
        <fullName evidence="5">AraC family transcriptional regulator</fullName>
    </submittedName>
</protein>
<dbReference type="InterPro" id="IPR018062">
    <property type="entry name" value="HTH_AraC-typ_CS"/>
</dbReference>
<dbReference type="PROSITE" id="PS01124">
    <property type="entry name" value="HTH_ARAC_FAMILY_2"/>
    <property type="match status" value="1"/>
</dbReference>
<evidence type="ECO:0000313" key="6">
    <source>
        <dbReference type="Proteomes" id="UP001214530"/>
    </source>
</evidence>
<organism evidence="5 6">
    <name type="scientific">Candidatus Pedobacter colombiensis</name>
    <dbReference type="NCBI Taxonomy" id="3121371"/>
    <lineage>
        <taxon>Bacteria</taxon>
        <taxon>Pseudomonadati</taxon>
        <taxon>Bacteroidota</taxon>
        <taxon>Sphingobacteriia</taxon>
        <taxon>Sphingobacteriales</taxon>
        <taxon>Sphingobacteriaceae</taxon>
        <taxon>Pedobacter</taxon>
    </lineage>
</organism>
<dbReference type="Pfam" id="PF12833">
    <property type="entry name" value="HTH_18"/>
    <property type="match status" value="1"/>
</dbReference>